<organism evidence="18 19">
    <name type="scientific">Marinihelvus fidelis</name>
    <dbReference type="NCBI Taxonomy" id="2613842"/>
    <lineage>
        <taxon>Bacteria</taxon>
        <taxon>Pseudomonadati</taxon>
        <taxon>Pseudomonadota</taxon>
        <taxon>Gammaproteobacteria</taxon>
        <taxon>Chromatiales</taxon>
        <taxon>Wenzhouxiangellaceae</taxon>
        <taxon>Marinihelvus</taxon>
    </lineage>
</organism>
<dbReference type="PANTHER" id="PTHR18968">
    <property type="entry name" value="THIAMINE PYROPHOSPHATE ENZYMES"/>
    <property type="match status" value="1"/>
</dbReference>
<keyword evidence="12 14" id="KW-0100">Branched-chain amino acid biosynthesis</keyword>
<dbReference type="NCBIfam" id="NF006524">
    <property type="entry name" value="PRK08978.1"/>
    <property type="match status" value="1"/>
</dbReference>
<evidence type="ECO:0000259" key="17">
    <source>
        <dbReference type="Pfam" id="PF02776"/>
    </source>
</evidence>
<dbReference type="Gene3D" id="3.40.50.970">
    <property type="match status" value="2"/>
</dbReference>
<dbReference type="GO" id="GO:0000287">
    <property type="term" value="F:magnesium ion binding"/>
    <property type="evidence" value="ECO:0007669"/>
    <property type="project" value="UniProtKB-UniRule"/>
</dbReference>
<dbReference type="EMBL" id="VYXP01000001">
    <property type="protein sequence ID" value="KAA9133995.1"/>
    <property type="molecule type" value="Genomic_DNA"/>
</dbReference>
<keyword evidence="5 14" id="KW-0028">Amino-acid biosynthesis</keyword>
<dbReference type="AlphaFoldDB" id="A0A5N0TFZ5"/>
<dbReference type="GO" id="GO:0009097">
    <property type="term" value="P:isoleucine biosynthetic process"/>
    <property type="evidence" value="ECO:0007669"/>
    <property type="project" value="UniProtKB-UniPathway"/>
</dbReference>
<keyword evidence="11 14" id="KW-0786">Thiamine pyrophosphate</keyword>
<comment type="cofactor">
    <cofactor evidence="14">
        <name>Mg(2+)</name>
        <dbReference type="ChEBI" id="CHEBI:18420"/>
    </cofactor>
    <text evidence="14">Binds 1 Mg(2+) ion per subunit.</text>
</comment>
<dbReference type="CDD" id="cd02015">
    <property type="entry name" value="TPP_AHAS"/>
    <property type="match status" value="1"/>
</dbReference>
<evidence type="ECO:0000256" key="11">
    <source>
        <dbReference type="ARBA" id="ARBA00023052"/>
    </source>
</evidence>
<dbReference type="InterPro" id="IPR045229">
    <property type="entry name" value="TPP_enz"/>
</dbReference>
<evidence type="ECO:0000256" key="8">
    <source>
        <dbReference type="ARBA" id="ARBA00022723"/>
    </source>
</evidence>
<dbReference type="InterPro" id="IPR012846">
    <property type="entry name" value="Acetolactate_synth_lsu"/>
</dbReference>
<keyword evidence="10 14" id="KW-0460">Magnesium</keyword>
<evidence type="ECO:0000256" key="2">
    <source>
        <dbReference type="ARBA" id="ARBA00005025"/>
    </source>
</evidence>
<keyword evidence="9" id="KW-0274">FAD</keyword>
<dbReference type="GO" id="GO:0005948">
    <property type="term" value="C:acetolactate synthase complex"/>
    <property type="evidence" value="ECO:0007669"/>
    <property type="project" value="TreeGrafter"/>
</dbReference>
<comment type="cofactor">
    <cofactor evidence="14">
        <name>thiamine diphosphate</name>
        <dbReference type="ChEBI" id="CHEBI:58937"/>
    </cofactor>
    <text evidence="14">Binds 1 thiamine pyrophosphate per subunit.</text>
</comment>
<comment type="catalytic activity">
    <reaction evidence="13 14">
        <text>2 pyruvate + H(+) = (2S)-2-acetolactate + CO2</text>
        <dbReference type="Rhea" id="RHEA:25249"/>
        <dbReference type="ChEBI" id="CHEBI:15361"/>
        <dbReference type="ChEBI" id="CHEBI:15378"/>
        <dbReference type="ChEBI" id="CHEBI:16526"/>
        <dbReference type="ChEBI" id="CHEBI:58476"/>
        <dbReference type="EC" id="2.2.1.6"/>
    </reaction>
</comment>
<dbReference type="PANTHER" id="PTHR18968:SF142">
    <property type="entry name" value="ACETOLACTATE SYNTHASE"/>
    <property type="match status" value="1"/>
</dbReference>
<comment type="pathway">
    <text evidence="2 14">Amino-acid biosynthesis; L-valine biosynthesis; L-valine from pyruvate: step 1/4.</text>
</comment>
<evidence type="ECO:0000256" key="1">
    <source>
        <dbReference type="ARBA" id="ARBA00004974"/>
    </source>
</evidence>
<protein>
    <recommendedName>
        <fullName evidence="4 14">Acetolactate synthase</fullName>
        <ecNumber evidence="4 14">2.2.1.6</ecNumber>
    </recommendedName>
</protein>
<dbReference type="InterPro" id="IPR000399">
    <property type="entry name" value="TPP-bd_CS"/>
</dbReference>
<evidence type="ECO:0000256" key="13">
    <source>
        <dbReference type="ARBA" id="ARBA00048670"/>
    </source>
</evidence>
<keyword evidence="7 14" id="KW-0808">Transferase</keyword>
<dbReference type="EC" id="2.2.1.6" evidence="4 14"/>
<dbReference type="FunFam" id="3.40.50.970:FF:000007">
    <property type="entry name" value="Acetolactate synthase"/>
    <property type="match status" value="1"/>
</dbReference>
<dbReference type="UniPathway" id="UPA00049">
    <property type="reaction ID" value="UER00059"/>
</dbReference>
<dbReference type="Pfam" id="PF02775">
    <property type="entry name" value="TPP_enzyme_C"/>
    <property type="match status" value="1"/>
</dbReference>
<dbReference type="UniPathway" id="UPA00047">
    <property type="reaction ID" value="UER00055"/>
</dbReference>
<evidence type="ECO:0000256" key="4">
    <source>
        <dbReference type="ARBA" id="ARBA00013145"/>
    </source>
</evidence>
<dbReference type="InterPro" id="IPR039368">
    <property type="entry name" value="AHAS_TPP"/>
</dbReference>
<evidence type="ECO:0000256" key="9">
    <source>
        <dbReference type="ARBA" id="ARBA00022827"/>
    </source>
</evidence>
<feature type="domain" description="Thiamine pyrophosphate enzyme central" evidence="15">
    <location>
        <begin position="201"/>
        <end position="336"/>
    </location>
</feature>
<evidence type="ECO:0000313" key="19">
    <source>
        <dbReference type="Proteomes" id="UP000325372"/>
    </source>
</evidence>
<keyword evidence="8 14" id="KW-0479">Metal-binding</keyword>
<sequence>MSLLDKREDTSAEPLTGSQLMIEALKRNGVKEIFGYPGGAIMPLYDALVGSGLKHYLTRHEQGASLAADAYGRVTRRAGVCMATSGPGATNLVTGIANAYMDSVPMVAITGQVASSLIGTDAFQEVDIFGITLPVVKHSFVVRDVSEIPEIMDEAFRIAEGGRPGPVLVDFPKDVSVATHSPSRVTRHASPKPAPVDEAAITAANELLAKARRPLVIAGGGIAISDAIDAFRDFVERTGLPVTATLKSLGSLPTDHERFLGMLGMHGNEAANHAVQNCDLLMVIGGRFDDRVTGKLTHFAPTAQVIHMDIDPAEVSKLRKPDVAIVGELAPALEKLGPAEPPRASWINQCEAWKKEFAWRYDAPGEGIYAPKLLRDMSRMRDDLVVACDVGQHQMWVAQHCRFNDPLQHLTSGGLGTMGYGLPAAMGAKVAKPEAKVVAVCGDGSFMMNVQELATLNRYGIDVRILLLNNAMLGMVRQWQELFFEGNYSEVDLSDNPDFARVAEAFGLISKAIDKPAEVDGGLEWLLADDGQGPRLLHVRIDPMENVWPLVPPGQANHKMMGNR</sequence>
<dbReference type="Pfam" id="PF00205">
    <property type="entry name" value="TPP_enzyme_M"/>
    <property type="match status" value="1"/>
</dbReference>
<dbReference type="SUPFAM" id="SSF52467">
    <property type="entry name" value="DHS-like NAD/FAD-binding domain"/>
    <property type="match status" value="1"/>
</dbReference>
<gene>
    <name evidence="18" type="ORF">F3N42_00120</name>
</gene>
<dbReference type="PROSITE" id="PS00187">
    <property type="entry name" value="TPP_ENZYMES"/>
    <property type="match status" value="1"/>
</dbReference>
<comment type="caution">
    <text evidence="18">The sequence shown here is derived from an EMBL/GenBank/DDBJ whole genome shotgun (WGS) entry which is preliminary data.</text>
</comment>
<evidence type="ECO:0000256" key="12">
    <source>
        <dbReference type="ARBA" id="ARBA00023304"/>
    </source>
</evidence>
<evidence type="ECO:0000313" key="18">
    <source>
        <dbReference type="EMBL" id="KAA9133995.1"/>
    </source>
</evidence>
<evidence type="ECO:0000256" key="3">
    <source>
        <dbReference type="ARBA" id="ARBA00007812"/>
    </source>
</evidence>
<evidence type="ECO:0000256" key="10">
    <source>
        <dbReference type="ARBA" id="ARBA00022842"/>
    </source>
</evidence>
<dbReference type="SUPFAM" id="SSF52518">
    <property type="entry name" value="Thiamin diphosphate-binding fold (THDP-binding)"/>
    <property type="match status" value="2"/>
</dbReference>
<accession>A0A5N0TFZ5</accession>
<dbReference type="InterPro" id="IPR029035">
    <property type="entry name" value="DHS-like_NAD/FAD-binding_dom"/>
</dbReference>
<evidence type="ECO:0000256" key="14">
    <source>
        <dbReference type="RuleBase" id="RU003591"/>
    </source>
</evidence>
<dbReference type="Pfam" id="PF02776">
    <property type="entry name" value="TPP_enzyme_N"/>
    <property type="match status" value="1"/>
</dbReference>
<dbReference type="GO" id="GO:0030976">
    <property type="term" value="F:thiamine pyrophosphate binding"/>
    <property type="evidence" value="ECO:0007669"/>
    <property type="project" value="UniProtKB-UniRule"/>
</dbReference>
<dbReference type="InterPro" id="IPR029061">
    <property type="entry name" value="THDP-binding"/>
</dbReference>
<dbReference type="GO" id="GO:0050660">
    <property type="term" value="F:flavin adenine dinucleotide binding"/>
    <property type="evidence" value="ECO:0007669"/>
    <property type="project" value="InterPro"/>
</dbReference>
<dbReference type="GO" id="GO:0009099">
    <property type="term" value="P:L-valine biosynthetic process"/>
    <property type="evidence" value="ECO:0007669"/>
    <property type="project" value="UniProtKB-UniPathway"/>
</dbReference>
<dbReference type="FunFam" id="3.40.50.970:FF:000016">
    <property type="entry name" value="Acetolactate synthase"/>
    <property type="match status" value="1"/>
</dbReference>
<evidence type="ECO:0000256" key="5">
    <source>
        <dbReference type="ARBA" id="ARBA00022605"/>
    </source>
</evidence>
<dbReference type="InterPro" id="IPR011766">
    <property type="entry name" value="TPP_enzyme_TPP-bd"/>
</dbReference>
<dbReference type="Gene3D" id="3.40.50.1220">
    <property type="entry name" value="TPP-binding domain"/>
    <property type="match status" value="1"/>
</dbReference>
<evidence type="ECO:0000259" key="16">
    <source>
        <dbReference type="Pfam" id="PF02775"/>
    </source>
</evidence>
<comment type="similarity">
    <text evidence="3 14">Belongs to the TPP enzyme family.</text>
</comment>
<dbReference type="FunFam" id="3.40.50.1220:FF:000008">
    <property type="entry name" value="Acetolactate synthase"/>
    <property type="match status" value="1"/>
</dbReference>
<dbReference type="NCBIfam" id="TIGR00118">
    <property type="entry name" value="acolac_lg"/>
    <property type="match status" value="1"/>
</dbReference>
<name>A0A5N0TFZ5_9GAMM</name>
<evidence type="ECO:0000256" key="7">
    <source>
        <dbReference type="ARBA" id="ARBA00022679"/>
    </source>
</evidence>
<keyword evidence="6" id="KW-0285">Flavoprotein</keyword>
<reference evidence="18 19" key="1">
    <citation type="submission" date="2019-09" db="EMBL/GenBank/DDBJ databases">
        <title>Wenzhouxiangella sp. Genome sequencing and assembly.</title>
        <authorList>
            <person name="Zhang R."/>
        </authorList>
    </citation>
    <scope>NUCLEOTIDE SEQUENCE [LARGE SCALE GENOMIC DNA]</scope>
    <source>
        <strain evidence="18 19">W260</strain>
    </source>
</reference>
<keyword evidence="19" id="KW-1185">Reference proteome</keyword>
<comment type="pathway">
    <text evidence="1 14">Amino-acid biosynthesis; L-isoleucine biosynthesis; L-isoleucine from 2-oxobutanoate: step 1/4.</text>
</comment>
<proteinExistence type="inferred from homology"/>
<evidence type="ECO:0000259" key="15">
    <source>
        <dbReference type="Pfam" id="PF00205"/>
    </source>
</evidence>
<dbReference type="GO" id="GO:0003984">
    <property type="term" value="F:acetolactate synthase activity"/>
    <property type="evidence" value="ECO:0007669"/>
    <property type="project" value="UniProtKB-EC"/>
</dbReference>
<evidence type="ECO:0000256" key="6">
    <source>
        <dbReference type="ARBA" id="ARBA00022630"/>
    </source>
</evidence>
<dbReference type="RefSeq" id="WP_150862345.1">
    <property type="nucleotide sequence ID" value="NZ_VYXP01000001.1"/>
</dbReference>
<dbReference type="Proteomes" id="UP000325372">
    <property type="component" value="Unassembled WGS sequence"/>
</dbReference>
<dbReference type="InterPro" id="IPR012000">
    <property type="entry name" value="Thiamin_PyroP_enz_cen_dom"/>
</dbReference>
<dbReference type="CDD" id="cd07035">
    <property type="entry name" value="TPP_PYR_POX_like"/>
    <property type="match status" value="1"/>
</dbReference>
<feature type="domain" description="Thiamine pyrophosphate enzyme TPP-binding" evidence="16">
    <location>
        <begin position="389"/>
        <end position="539"/>
    </location>
</feature>
<feature type="domain" description="Thiamine pyrophosphate enzyme N-terminal TPP-binding" evidence="17">
    <location>
        <begin position="16"/>
        <end position="129"/>
    </location>
</feature>
<dbReference type="InterPro" id="IPR012001">
    <property type="entry name" value="Thiamin_PyroP_enz_TPP-bd_dom"/>
</dbReference>